<organism evidence="2 3">
    <name type="scientific">Pseudomonas eucalypticola</name>
    <dbReference type="NCBI Taxonomy" id="2599595"/>
    <lineage>
        <taxon>Bacteria</taxon>
        <taxon>Pseudomonadati</taxon>
        <taxon>Pseudomonadota</taxon>
        <taxon>Gammaproteobacteria</taxon>
        <taxon>Pseudomonadales</taxon>
        <taxon>Pseudomonadaceae</taxon>
        <taxon>Pseudomonas</taxon>
    </lineage>
</organism>
<dbReference type="InterPro" id="IPR013230">
    <property type="entry name" value="Peptidase_M15A_C"/>
</dbReference>
<dbReference type="Gene3D" id="3.30.1380.10">
    <property type="match status" value="1"/>
</dbReference>
<evidence type="ECO:0000313" key="2">
    <source>
        <dbReference type="EMBL" id="QKZ07591.1"/>
    </source>
</evidence>
<evidence type="ECO:0000313" key="3">
    <source>
        <dbReference type="Proteomes" id="UP000509568"/>
    </source>
</evidence>
<accession>A0A7D5I1H2</accession>
<name>A0A7D5I1H2_9PSED</name>
<dbReference type="SUPFAM" id="SSF55166">
    <property type="entry name" value="Hedgehog/DD-peptidase"/>
    <property type="match status" value="1"/>
</dbReference>
<dbReference type="AlphaFoldDB" id="A0A7D5I1H2"/>
<sequence length="194" mass="21784">MVGAADERDETQFVHWFRDHDTAAFERFLVQRKVDAVVPLYQLLRSASDWQSCHAQPFAVPPPSHWPAVESTLRLLDALRQQGVLTRFEVVSAYRNTRLNACAGGAAHSAHTQAFAVDLEFPDASAQPQRLCDFWKQHGGEWNLGLSRYPSGRVHLDTTGYRTWGDDYRAATSYCLAPTSDQMGPEHTQDVPGQ</sequence>
<dbReference type="InterPro" id="IPR009045">
    <property type="entry name" value="Zn_M74/Hedgehog-like"/>
</dbReference>
<gene>
    <name evidence="2" type="ORF">HWQ56_04425</name>
</gene>
<dbReference type="EMBL" id="CP056030">
    <property type="protein sequence ID" value="QKZ07591.1"/>
    <property type="molecule type" value="Genomic_DNA"/>
</dbReference>
<proteinExistence type="predicted"/>
<dbReference type="KEGG" id="pez:HWQ56_04425"/>
<protein>
    <submittedName>
        <fullName evidence="2">Peptidase M15</fullName>
    </submittedName>
</protein>
<reference evidence="2 3" key="1">
    <citation type="submission" date="2020-06" db="EMBL/GenBank/DDBJ databases">
        <title>Pseudomonas eucalypticola sp. nov., an endophyte of Eucalyptus dunnii leaves with biocontrol ability of eucalyptus leaf blight.</title>
        <authorList>
            <person name="Liu Y."/>
            <person name="Song Z."/>
            <person name="Zeng H."/>
            <person name="Lu M."/>
            <person name="Wang X."/>
            <person name="Lian X."/>
            <person name="Zhang Q."/>
        </authorList>
    </citation>
    <scope>NUCLEOTIDE SEQUENCE [LARGE SCALE GENOMIC DNA]</scope>
    <source>
        <strain evidence="2 3">NP-1</strain>
    </source>
</reference>
<evidence type="ECO:0000259" key="1">
    <source>
        <dbReference type="Pfam" id="PF08291"/>
    </source>
</evidence>
<dbReference type="Pfam" id="PF08291">
    <property type="entry name" value="Peptidase_M15_3"/>
    <property type="match status" value="1"/>
</dbReference>
<dbReference type="Proteomes" id="UP000509568">
    <property type="component" value="Chromosome"/>
</dbReference>
<keyword evidence="3" id="KW-1185">Reference proteome</keyword>
<feature type="domain" description="Peptidase M15A C-terminal" evidence="1">
    <location>
        <begin position="69"/>
        <end position="141"/>
    </location>
</feature>